<dbReference type="STRING" id="7918.ENSLOCP00000020656"/>
<dbReference type="PANTHER" id="PTHR43762">
    <property type="entry name" value="L-GULONOLACTONE OXIDASE"/>
    <property type="match status" value="1"/>
</dbReference>
<accession>W5NJ47</accession>
<evidence type="ECO:0000256" key="9">
    <source>
        <dbReference type="ARBA" id="ARBA00022692"/>
    </source>
</evidence>
<dbReference type="Pfam" id="PF01565">
    <property type="entry name" value="FAD_binding_4"/>
    <property type="match status" value="1"/>
</dbReference>
<dbReference type="Gene3D" id="3.30.43.10">
    <property type="entry name" value="Uridine Diphospho-n-acetylenolpyruvylglucosamine Reductase, domain 2"/>
    <property type="match status" value="1"/>
</dbReference>
<evidence type="ECO:0000256" key="14">
    <source>
        <dbReference type="ARBA" id="ARBA00023002"/>
    </source>
</evidence>
<evidence type="ECO:0000256" key="16">
    <source>
        <dbReference type="ARBA" id="ARBA00048083"/>
    </source>
</evidence>
<comment type="function">
    <text evidence="2 17">Oxidizes L-gulono-1,4-lactone to hydrogen peroxide and L-xylo-hexulonolactone which spontaneously isomerizes to L-ascorbate.</text>
</comment>
<evidence type="ECO:0000256" key="2">
    <source>
        <dbReference type="ARBA" id="ARBA00003303"/>
    </source>
</evidence>
<protein>
    <recommendedName>
        <fullName evidence="6 17">L-gulonolactone oxidase</fullName>
        <shortName evidence="17">LGO</shortName>
        <ecNumber evidence="5 17">1.1.3.8</ecNumber>
    </recommendedName>
</protein>
<evidence type="ECO:0000256" key="6">
    <source>
        <dbReference type="ARBA" id="ARBA00017520"/>
    </source>
</evidence>
<dbReference type="GO" id="GO:0016491">
    <property type="term" value="F:oxidoreductase activity"/>
    <property type="evidence" value="ECO:0000318"/>
    <property type="project" value="GO_Central"/>
</dbReference>
<reference evidence="20" key="1">
    <citation type="submission" date="2011-12" db="EMBL/GenBank/DDBJ databases">
        <title>The Draft Genome of Lepisosteus oculatus.</title>
        <authorList>
            <consortium name="The Broad Institute Genome Assembly &amp; Analysis Group"/>
            <consortium name="Computational R&amp;D Group"/>
            <consortium name="and Sequencing Platform"/>
            <person name="Di Palma F."/>
            <person name="Alfoldi J."/>
            <person name="Johnson J."/>
            <person name="Berlin A."/>
            <person name="Gnerre S."/>
            <person name="Jaffe D."/>
            <person name="MacCallum I."/>
            <person name="Young S."/>
            <person name="Walker B.J."/>
            <person name="Lander E.S."/>
            <person name="Lindblad-Toh K."/>
        </authorList>
    </citation>
    <scope>NUCLEOTIDE SEQUENCE [LARGE SCALE GENOMIC DNA]</scope>
</reference>
<dbReference type="FunFam" id="3.30.43.10:FF:000014">
    <property type="entry name" value="L-gulonolactone oxidase"/>
    <property type="match status" value="1"/>
</dbReference>
<dbReference type="Gene3D" id="3.30.70.2520">
    <property type="match status" value="1"/>
</dbReference>
<dbReference type="GeneTree" id="ENSGT00510000049722"/>
<dbReference type="GO" id="GO:0019853">
    <property type="term" value="P:L-ascorbic acid biosynthetic process"/>
    <property type="evidence" value="ECO:0007669"/>
    <property type="project" value="UniProtKB-KW"/>
</dbReference>
<dbReference type="OMA" id="YPRFGEF"/>
<keyword evidence="14 17" id="KW-0560">Oxidoreductase</keyword>
<dbReference type="InterPro" id="IPR006094">
    <property type="entry name" value="Oxid_FAD_bind_N"/>
</dbReference>
<evidence type="ECO:0000259" key="18">
    <source>
        <dbReference type="PROSITE" id="PS51387"/>
    </source>
</evidence>
<dbReference type="InterPro" id="IPR006093">
    <property type="entry name" value="Oxy_OxRdtase_FAD_BS"/>
</dbReference>
<keyword evidence="13" id="KW-1133">Transmembrane helix</keyword>
<evidence type="ECO:0000256" key="8">
    <source>
        <dbReference type="ARBA" id="ARBA00022644"/>
    </source>
</evidence>
<dbReference type="InterPro" id="IPR016169">
    <property type="entry name" value="FAD-bd_PCMH_sub2"/>
</dbReference>
<dbReference type="InterPro" id="IPR016166">
    <property type="entry name" value="FAD-bd_PCMH"/>
</dbReference>
<dbReference type="InterPro" id="IPR030654">
    <property type="entry name" value="Sugar_lactone_oxidase"/>
</dbReference>
<evidence type="ECO:0000256" key="13">
    <source>
        <dbReference type="ARBA" id="ARBA00022989"/>
    </source>
</evidence>
<dbReference type="GO" id="GO:0005789">
    <property type="term" value="C:endoplasmic reticulum membrane"/>
    <property type="evidence" value="ECO:0007669"/>
    <property type="project" value="UniProtKB-SubCell"/>
</dbReference>
<dbReference type="GO" id="GO:0071949">
    <property type="term" value="F:FAD binding"/>
    <property type="evidence" value="ECO:0007669"/>
    <property type="project" value="UniProtKB-UniRule"/>
</dbReference>
<dbReference type="GO" id="GO:0050105">
    <property type="term" value="F:L-gulonolactone oxidase activity"/>
    <property type="evidence" value="ECO:0007669"/>
    <property type="project" value="UniProtKB-EC"/>
</dbReference>
<keyword evidence="12 17" id="KW-0492">Microsome</keyword>
<sequence length="440" mass="50925">MIQGTEGYHFQNWAQTYSCHPEQYFQPSSVEDVRQILELARRCSKRVKVVGGGHSPSDIACTDDFMMRMDKMNKVLEVDEEKRQVTVEAGIFLRDLNEELAKHGLALSNLGAVAEVSAAGVTGTGTHNTGVDHGILSTQVMRLSLMTASGEVLHCSESVNEDIFQAARLHLGCLGVIITITFQCQPAFRLHERQFPSTLTEVLDNLDFHRKKSEYFRFLWFPNTEHVRIIYQDRTEKPAQCTSSWFWSYAVGYHLLEFVLWVSTFFPGLVCWINHLFFKLLYSGKEERIGRSDKVFTYECLFKQHVQDWSIPMEQTKEALLQLKAWLENNPDTVAHFPVEVRFARGDNILLSPCFQRDSCYINIILYRPYGKDVPKQQYWAAYENIMKDVGGRPHWAKAHNCTRKDFEKMYPGFQKFCSIREKQDPSGVFLNTYLENIFF</sequence>
<evidence type="ECO:0000256" key="4">
    <source>
        <dbReference type="ARBA" id="ARBA00005466"/>
    </source>
</evidence>
<dbReference type="InterPro" id="IPR010031">
    <property type="entry name" value="FAD_lactone_oxidase-like"/>
</dbReference>
<evidence type="ECO:0000256" key="5">
    <source>
        <dbReference type="ARBA" id="ARBA00013121"/>
    </source>
</evidence>
<dbReference type="EMBL" id="AHAT01033791">
    <property type="status" value="NOT_ANNOTATED_CDS"/>
    <property type="molecule type" value="Genomic_DNA"/>
</dbReference>
<dbReference type="EC" id="1.1.3.8" evidence="5 17"/>
<dbReference type="SUPFAM" id="SSF56176">
    <property type="entry name" value="FAD-binding/transporter-associated domain-like"/>
    <property type="match status" value="1"/>
</dbReference>
<feature type="domain" description="FAD-binding PCMH-type" evidence="18">
    <location>
        <begin position="17"/>
        <end position="187"/>
    </location>
</feature>
<dbReference type="Pfam" id="PF04030">
    <property type="entry name" value="ALO"/>
    <property type="match status" value="1"/>
</dbReference>
<dbReference type="InterPro" id="IPR016167">
    <property type="entry name" value="FAD-bd_PCMH_sub1"/>
</dbReference>
<keyword evidence="8 17" id="KW-0060">Ascorbate biosynthesis</keyword>
<comment type="cofactor">
    <cofactor evidence="1 17">
        <name>FAD</name>
        <dbReference type="ChEBI" id="CHEBI:57692"/>
    </cofactor>
</comment>
<keyword evidence="15" id="KW-0472">Membrane</keyword>
<dbReference type="PANTHER" id="PTHR43762:SF8">
    <property type="entry name" value="L-GULONOLACTONE OXIDASE"/>
    <property type="match status" value="1"/>
</dbReference>
<keyword evidence="11 17" id="KW-0274">FAD</keyword>
<dbReference type="PROSITE" id="PS51387">
    <property type="entry name" value="FAD_PCMH"/>
    <property type="match status" value="1"/>
</dbReference>
<dbReference type="InterPro" id="IPR007173">
    <property type="entry name" value="ALO_C"/>
</dbReference>
<dbReference type="PROSITE" id="PS00862">
    <property type="entry name" value="OX2_COVAL_FAD"/>
    <property type="match status" value="1"/>
</dbReference>
<comment type="pathway">
    <text evidence="3 17">Cofactor biosynthesis; L-ascorbate biosynthesis via UDP-alpha-D-glucuronate pathway; L-ascorbate from UDP-alpha-D-glucuronate: step 4/4.</text>
</comment>
<dbReference type="Gene3D" id="1.10.45.10">
    <property type="entry name" value="Vanillyl-alcohol Oxidase, Chain A, domain 4"/>
    <property type="match status" value="1"/>
</dbReference>
<evidence type="ECO:0000256" key="10">
    <source>
        <dbReference type="ARBA" id="ARBA00022824"/>
    </source>
</evidence>
<dbReference type="HOGENOM" id="CLU_003896_4_1_1"/>
<reference evidence="19" key="2">
    <citation type="submission" date="2025-08" db="UniProtKB">
        <authorList>
            <consortium name="Ensembl"/>
        </authorList>
    </citation>
    <scope>IDENTIFICATION</scope>
</reference>
<evidence type="ECO:0000313" key="19">
    <source>
        <dbReference type="Ensembl" id="ENSLOCP00000020656.1"/>
    </source>
</evidence>
<name>W5NJ47_LEPOC</name>
<evidence type="ECO:0000256" key="12">
    <source>
        <dbReference type="ARBA" id="ARBA00022848"/>
    </source>
</evidence>
<evidence type="ECO:0000256" key="15">
    <source>
        <dbReference type="ARBA" id="ARBA00023136"/>
    </source>
</evidence>
<dbReference type="Proteomes" id="UP000018468">
    <property type="component" value="Linkage group LG1"/>
</dbReference>
<evidence type="ECO:0000256" key="7">
    <source>
        <dbReference type="ARBA" id="ARBA00022630"/>
    </source>
</evidence>
<keyword evidence="10 17" id="KW-0256">Endoplasmic reticulum</keyword>
<dbReference type="Bgee" id="ENSLOCG00000016715">
    <property type="expression patterns" value="Expressed in mesonephros and 2 other cell types or tissues"/>
</dbReference>
<dbReference type="GO" id="GO:0003885">
    <property type="term" value="F:D-arabinono-1,4-lactone oxidase activity"/>
    <property type="evidence" value="ECO:0007669"/>
    <property type="project" value="UniProtKB-UniRule"/>
</dbReference>
<comment type="catalytic activity">
    <reaction evidence="16 17">
        <text>L-gulono-1,4-lactone + O2 = L-ascorbate + H2O2 + H(+)</text>
        <dbReference type="Rhea" id="RHEA:32363"/>
        <dbReference type="ChEBI" id="CHEBI:15378"/>
        <dbReference type="ChEBI" id="CHEBI:15379"/>
        <dbReference type="ChEBI" id="CHEBI:16240"/>
        <dbReference type="ChEBI" id="CHEBI:17587"/>
        <dbReference type="ChEBI" id="CHEBI:38290"/>
        <dbReference type="EC" id="1.1.3.8"/>
    </reaction>
</comment>
<dbReference type="eggNOG" id="KOG4730">
    <property type="taxonomic scope" value="Eukaryota"/>
</dbReference>
<dbReference type="Gene3D" id="3.30.465.10">
    <property type="match status" value="1"/>
</dbReference>
<dbReference type="InParanoid" id="W5NJ47"/>
<evidence type="ECO:0000256" key="17">
    <source>
        <dbReference type="RuleBase" id="RU367158"/>
    </source>
</evidence>
<dbReference type="OrthoDB" id="610608at2759"/>
<dbReference type="InterPro" id="IPR016171">
    <property type="entry name" value="Vanillyl_alc_oxidase_C-sub2"/>
</dbReference>
<dbReference type="NCBIfam" id="TIGR01678">
    <property type="entry name" value="FAD_lactone_ox"/>
    <property type="match status" value="1"/>
</dbReference>
<proteinExistence type="inferred from homology"/>
<keyword evidence="9" id="KW-0812">Transmembrane</keyword>
<dbReference type="AlphaFoldDB" id="W5NJ47"/>
<dbReference type="EMBL" id="AHAT01033790">
    <property type="status" value="NOT_ANNOTATED_CDS"/>
    <property type="molecule type" value="Genomic_DNA"/>
</dbReference>
<dbReference type="GeneID" id="102697922"/>
<keyword evidence="20" id="KW-1185">Reference proteome</keyword>
<evidence type="ECO:0000256" key="1">
    <source>
        <dbReference type="ARBA" id="ARBA00001974"/>
    </source>
</evidence>
<evidence type="ECO:0000313" key="20">
    <source>
        <dbReference type="Proteomes" id="UP000018468"/>
    </source>
</evidence>
<keyword evidence="7 17" id="KW-0285">Flavoprotein</keyword>
<dbReference type="Ensembl" id="ENSLOCT00000020692.1">
    <property type="protein sequence ID" value="ENSLOCP00000020656.1"/>
    <property type="gene ID" value="ENSLOCG00000016715.1"/>
</dbReference>
<organism evidence="19 20">
    <name type="scientific">Lepisosteus oculatus</name>
    <name type="common">Spotted gar</name>
    <dbReference type="NCBI Taxonomy" id="7918"/>
    <lineage>
        <taxon>Eukaryota</taxon>
        <taxon>Metazoa</taxon>
        <taxon>Chordata</taxon>
        <taxon>Craniata</taxon>
        <taxon>Vertebrata</taxon>
        <taxon>Euteleostomi</taxon>
        <taxon>Actinopterygii</taxon>
        <taxon>Neopterygii</taxon>
        <taxon>Holostei</taxon>
        <taxon>Semionotiformes</taxon>
        <taxon>Lepisosteidae</taxon>
        <taxon>Lepisosteus</taxon>
    </lineage>
</organism>
<reference evidence="19" key="3">
    <citation type="submission" date="2025-09" db="UniProtKB">
        <authorList>
            <consortium name="Ensembl"/>
        </authorList>
    </citation>
    <scope>IDENTIFICATION</scope>
</reference>
<dbReference type="FunFam" id="3.30.70.2520:FF:000001">
    <property type="entry name" value="L-gulonolactone oxidase"/>
    <property type="match status" value="1"/>
</dbReference>
<comment type="similarity">
    <text evidence="4 17">Belongs to the oxygen-dependent FAD-linked oxidoreductase family.</text>
</comment>
<evidence type="ECO:0000256" key="3">
    <source>
        <dbReference type="ARBA" id="ARBA00004764"/>
    </source>
</evidence>
<dbReference type="KEGG" id="loc:102697922"/>
<dbReference type="InterPro" id="IPR036318">
    <property type="entry name" value="FAD-bd_PCMH-like_sf"/>
</dbReference>
<dbReference type="UniPathway" id="UPA00991">
    <property type="reaction ID" value="UER00939"/>
</dbReference>
<evidence type="ECO:0000256" key="11">
    <source>
        <dbReference type="ARBA" id="ARBA00022827"/>
    </source>
</evidence>
<comment type="subcellular location">
    <subcellularLocation>
        <location evidence="17">Microsome membrane</location>
        <topology evidence="17">Single-pass membrane protein</topology>
    </subcellularLocation>
    <subcellularLocation>
        <location evidence="17">Endoplasmic reticulum membrane</location>
        <topology evidence="17">Single-pass membrane protein</topology>
    </subcellularLocation>
</comment>
<dbReference type="PIRSF" id="PIRSF000136">
    <property type="entry name" value="LGO_GLO"/>
    <property type="match status" value="1"/>
</dbReference>